<protein>
    <submittedName>
        <fullName evidence="1">Uncharacterized protein</fullName>
    </submittedName>
</protein>
<reference evidence="1" key="1">
    <citation type="submission" date="2018-02" db="EMBL/GenBank/DDBJ databases">
        <title>Rhizophora mucronata_Transcriptome.</title>
        <authorList>
            <person name="Meera S.P."/>
            <person name="Sreeshan A."/>
            <person name="Augustine A."/>
        </authorList>
    </citation>
    <scope>NUCLEOTIDE SEQUENCE</scope>
    <source>
        <tissue evidence="1">Leaf</tissue>
    </source>
</reference>
<sequence>MEALKFERNHVNVEDTVQFGK</sequence>
<dbReference type="AlphaFoldDB" id="A0A2P2N415"/>
<proteinExistence type="predicted"/>
<name>A0A2P2N415_RHIMU</name>
<dbReference type="EMBL" id="GGEC01056725">
    <property type="protein sequence ID" value="MBX37209.1"/>
    <property type="molecule type" value="Transcribed_RNA"/>
</dbReference>
<organism evidence="1">
    <name type="scientific">Rhizophora mucronata</name>
    <name type="common">Asiatic mangrove</name>
    <dbReference type="NCBI Taxonomy" id="61149"/>
    <lineage>
        <taxon>Eukaryota</taxon>
        <taxon>Viridiplantae</taxon>
        <taxon>Streptophyta</taxon>
        <taxon>Embryophyta</taxon>
        <taxon>Tracheophyta</taxon>
        <taxon>Spermatophyta</taxon>
        <taxon>Magnoliopsida</taxon>
        <taxon>eudicotyledons</taxon>
        <taxon>Gunneridae</taxon>
        <taxon>Pentapetalae</taxon>
        <taxon>rosids</taxon>
        <taxon>fabids</taxon>
        <taxon>Malpighiales</taxon>
        <taxon>Rhizophoraceae</taxon>
        <taxon>Rhizophora</taxon>
    </lineage>
</organism>
<accession>A0A2P2N415</accession>
<evidence type="ECO:0000313" key="1">
    <source>
        <dbReference type="EMBL" id="MBX37209.1"/>
    </source>
</evidence>